<dbReference type="GO" id="GO:0003700">
    <property type="term" value="F:DNA-binding transcription factor activity"/>
    <property type="evidence" value="ECO:0007669"/>
    <property type="project" value="InterPro"/>
</dbReference>
<dbReference type="Gene3D" id="1.10.10.60">
    <property type="entry name" value="Homeodomain-like"/>
    <property type="match status" value="2"/>
</dbReference>
<dbReference type="InterPro" id="IPR009057">
    <property type="entry name" value="Homeodomain-like_sf"/>
</dbReference>
<reference evidence="8 11" key="2">
    <citation type="submission" date="2016-08" db="EMBL/GenBank/DDBJ databases">
        <title>Characterization of Isolates of Eisenbergiella tayi Derived from Blood Cultures, Using Whole Genome Sequencing.</title>
        <authorList>
            <person name="Bernier A.-M."/>
            <person name="Burdz T."/>
            <person name="Wiebe D."/>
            <person name="Bernard K."/>
        </authorList>
    </citation>
    <scope>NUCLEOTIDE SEQUENCE [LARGE SCALE GENOMIC DNA]</scope>
    <source>
        <strain evidence="8 11">NML120146</strain>
    </source>
</reference>
<dbReference type="Pfam" id="PF02311">
    <property type="entry name" value="AraC_binding"/>
    <property type="match status" value="1"/>
</dbReference>
<protein>
    <submittedName>
        <fullName evidence="5">Melibiose operon regulatory protein</fullName>
    </submittedName>
</protein>
<dbReference type="GeneID" id="93304430"/>
<proteinExistence type="predicted"/>
<keyword evidence="1" id="KW-0805">Transcription regulation</keyword>
<evidence type="ECO:0000313" key="12">
    <source>
        <dbReference type="Proteomes" id="UP000095003"/>
    </source>
</evidence>
<evidence type="ECO:0000259" key="4">
    <source>
        <dbReference type="PROSITE" id="PS01124"/>
    </source>
</evidence>
<dbReference type="EMBL" id="MEHA01000008">
    <property type="protein sequence ID" value="ODR51746.1"/>
    <property type="molecule type" value="Genomic_DNA"/>
</dbReference>
<dbReference type="GO" id="GO:0043565">
    <property type="term" value="F:sequence-specific DNA binding"/>
    <property type="evidence" value="ECO:0007669"/>
    <property type="project" value="InterPro"/>
</dbReference>
<evidence type="ECO:0000256" key="1">
    <source>
        <dbReference type="ARBA" id="ARBA00023015"/>
    </source>
</evidence>
<evidence type="ECO:0000256" key="2">
    <source>
        <dbReference type="ARBA" id="ARBA00023125"/>
    </source>
</evidence>
<dbReference type="Pfam" id="PF12833">
    <property type="entry name" value="HTH_18"/>
    <property type="match status" value="1"/>
</dbReference>
<gene>
    <name evidence="6" type="primary">melR_7</name>
    <name evidence="5" type="synonym">melR_8</name>
    <name evidence="6" type="ORF">BEH84_02859</name>
    <name evidence="7" type="ORF">BEI59_12545</name>
    <name evidence="5" type="ORF">BEI61_03507</name>
    <name evidence="8" type="ORF">BEI63_13210</name>
</gene>
<dbReference type="PROSITE" id="PS01124">
    <property type="entry name" value="HTH_ARAC_FAMILY_2"/>
    <property type="match status" value="1"/>
</dbReference>
<dbReference type="RefSeq" id="WP_009253083.1">
    <property type="nucleotide sequence ID" value="NZ_CAJLDD010000014.1"/>
</dbReference>
<dbReference type="PANTHER" id="PTHR43280">
    <property type="entry name" value="ARAC-FAMILY TRANSCRIPTIONAL REGULATOR"/>
    <property type="match status" value="1"/>
</dbReference>
<evidence type="ECO:0000313" key="10">
    <source>
        <dbReference type="Proteomes" id="UP000094271"/>
    </source>
</evidence>
<comment type="caution">
    <text evidence="7">The sequence shown here is derived from an EMBL/GenBank/DDBJ whole genome shotgun (WGS) entry which is preliminary data.</text>
</comment>
<dbReference type="EMBL" id="MCGH01000002">
    <property type="protein sequence ID" value="ODM07617.1"/>
    <property type="molecule type" value="Genomic_DNA"/>
</dbReference>
<dbReference type="Proteomes" id="UP000095003">
    <property type="component" value="Unassembled WGS sequence"/>
</dbReference>
<feature type="domain" description="HTH araC/xylS-type" evidence="4">
    <location>
        <begin position="192"/>
        <end position="290"/>
    </location>
</feature>
<dbReference type="Proteomes" id="UP000094869">
    <property type="component" value="Unassembled WGS sequence"/>
</dbReference>
<evidence type="ECO:0000313" key="8">
    <source>
        <dbReference type="EMBL" id="ODR56464.1"/>
    </source>
</evidence>
<dbReference type="PANTHER" id="PTHR43280:SF2">
    <property type="entry name" value="HTH-TYPE TRANSCRIPTIONAL REGULATOR EXSA"/>
    <property type="match status" value="1"/>
</dbReference>
<accession>A0A1E3UHZ3</accession>
<keyword evidence="2" id="KW-0238">DNA-binding</keyword>
<evidence type="ECO:0000313" key="9">
    <source>
        <dbReference type="Proteomes" id="UP000094067"/>
    </source>
</evidence>
<evidence type="ECO:0000313" key="7">
    <source>
        <dbReference type="EMBL" id="ODR51746.1"/>
    </source>
</evidence>
<dbReference type="InterPro" id="IPR003313">
    <property type="entry name" value="AraC-bd"/>
</dbReference>
<dbReference type="InterPro" id="IPR011051">
    <property type="entry name" value="RmlC_Cupin_sf"/>
</dbReference>
<dbReference type="SUPFAM" id="SSF51182">
    <property type="entry name" value="RmlC-like cupins"/>
    <property type="match status" value="1"/>
</dbReference>
<reference evidence="9 12" key="1">
    <citation type="submission" date="2016-07" db="EMBL/GenBank/DDBJ databases">
        <title>Characterization of isolates of Eisenbergiella tayi derived from blood cultures, using whole genome sequencing.</title>
        <authorList>
            <person name="Burdz T."/>
            <person name="Wiebe D."/>
            <person name="Huynh C."/>
            <person name="Bernard K."/>
        </authorList>
    </citation>
    <scope>NUCLEOTIDE SEQUENCE [LARGE SCALE GENOMIC DNA]</scope>
    <source>
        <strain evidence="5 9">NML 110608</strain>
        <strain evidence="6 12">NML 120489</strain>
    </source>
</reference>
<dbReference type="SUPFAM" id="SSF46689">
    <property type="entry name" value="Homeodomain-like"/>
    <property type="match status" value="2"/>
</dbReference>
<dbReference type="SMART" id="SM00342">
    <property type="entry name" value="HTH_ARAC"/>
    <property type="match status" value="1"/>
</dbReference>
<dbReference type="Gene3D" id="2.60.120.10">
    <property type="entry name" value="Jelly Rolls"/>
    <property type="match status" value="1"/>
</dbReference>
<organism evidence="7 10">
    <name type="scientific">Eisenbergiella tayi</name>
    <dbReference type="NCBI Taxonomy" id="1432052"/>
    <lineage>
        <taxon>Bacteria</taxon>
        <taxon>Bacillati</taxon>
        <taxon>Bacillota</taxon>
        <taxon>Clostridia</taxon>
        <taxon>Lachnospirales</taxon>
        <taxon>Lachnospiraceae</taxon>
        <taxon>Eisenbergiella</taxon>
    </lineage>
</organism>
<evidence type="ECO:0000256" key="3">
    <source>
        <dbReference type="ARBA" id="ARBA00023163"/>
    </source>
</evidence>
<evidence type="ECO:0000313" key="5">
    <source>
        <dbReference type="EMBL" id="ODM07617.1"/>
    </source>
</evidence>
<name>A0A1E3UHZ3_9FIRM</name>
<evidence type="ECO:0000313" key="6">
    <source>
        <dbReference type="EMBL" id="ODM12244.1"/>
    </source>
</evidence>
<keyword evidence="3" id="KW-0804">Transcription</keyword>
<dbReference type="Proteomes" id="UP000094067">
    <property type="component" value="Unassembled WGS sequence"/>
</dbReference>
<sequence length="293" mass="34316">MKISRPLRENRQHGDLLFPVSAYETKMEQDFEMPLSYHWHPEIEIFFITSGKANFQVEAEPFIIEEGDVLLIKPNALHGSHDCFGTQLEFRAVVFDYSFLSGMANDRIEQKYLNPLFSEEQGHFILLREKNSIQKALFEMLNKTFFVFDEKEKGYEVLVRAYLLQVVYDILMLQKGEIKPVKTNTRKSEMIRKIVGFVEENHTQRIVLNSLAAYLSVSEGYLCRFFKDNFHMTFVEYVQRVRLQKAERLLRETDDPVGKIALDVGFGSGNYFTTEFGKLYHTTPQKYRKGQDT</sequence>
<reference evidence="7 10" key="3">
    <citation type="submission" date="2016-08" db="EMBL/GenBank/DDBJ databases">
        <authorList>
            <person name="Seilhamer J.J."/>
        </authorList>
    </citation>
    <scope>NUCLEOTIDE SEQUENCE [LARGE SCALE GENOMIC DNA]</scope>
    <source>
        <strain evidence="7 10">NML150140-1</strain>
    </source>
</reference>
<dbReference type="OrthoDB" id="9791615at2"/>
<dbReference type="InterPro" id="IPR014710">
    <property type="entry name" value="RmlC-like_jellyroll"/>
</dbReference>
<dbReference type="AlphaFoldDB" id="A0A1E3UHZ3"/>
<evidence type="ECO:0000313" key="11">
    <source>
        <dbReference type="Proteomes" id="UP000094869"/>
    </source>
</evidence>
<dbReference type="EMBL" id="MEHD01000023">
    <property type="protein sequence ID" value="ODR56464.1"/>
    <property type="molecule type" value="Genomic_DNA"/>
</dbReference>
<dbReference type="EMBL" id="MCGI01000002">
    <property type="protein sequence ID" value="ODM12244.1"/>
    <property type="molecule type" value="Genomic_DNA"/>
</dbReference>
<dbReference type="PATRIC" id="fig|1432052.3.peg.3159"/>
<keyword evidence="11" id="KW-1185">Reference proteome</keyword>
<dbReference type="Proteomes" id="UP000094271">
    <property type="component" value="Unassembled WGS sequence"/>
</dbReference>
<dbReference type="InterPro" id="IPR018060">
    <property type="entry name" value="HTH_AraC"/>
</dbReference>